<reference evidence="3" key="1">
    <citation type="submission" date="2025-08" db="UniProtKB">
        <authorList>
            <consortium name="RefSeq"/>
        </authorList>
    </citation>
    <scope>IDENTIFICATION</scope>
    <source>
        <tissue evidence="3">Young leaves</tissue>
    </source>
</reference>
<dbReference type="GeneID" id="111460438"/>
<organism evidence="2 3">
    <name type="scientific">Cucurbita moschata</name>
    <name type="common">Winter crookneck squash</name>
    <name type="synonym">Cucurbita pepo var. moschata</name>
    <dbReference type="NCBI Taxonomy" id="3662"/>
    <lineage>
        <taxon>Eukaryota</taxon>
        <taxon>Viridiplantae</taxon>
        <taxon>Streptophyta</taxon>
        <taxon>Embryophyta</taxon>
        <taxon>Tracheophyta</taxon>
        <taxon>Spermatophyta</taxon>
        <taxon>Magnoliopsida</taxon>
        <taxon>eudicotyledons</taxon>
        <taxon>Gunneridae</taxon>
        <taxon>Pentapetalae</taxon>
        <taxon>rosids</taxon>
        <taxon>fabids</taxon>
        <taxon>Cucurbitales</taxon>
        <taxon>Cucurbitaceae</taxon>
        <taxon>Cucurbiteae</taxon>
        <taxon>Cucurbita</taxon>
    </lineage>
</organism>
<dbReference type="KEGG" id="cmos:111460438"/>
<dbReference type="RefSeq" id="XP_022959476.1">
    <property type="nucleotide sequence ID" value="XM_023103708.1"/>
</dbReference>
<dbReference type="PANTHER" id="PTHR37728">
    <property type="entry name" value="BNAA04G26730D PROTEIN"/>
    <property type="match status" value="1"/>
</dbReference>
<evidence type="ECO:0000313" key="2">
    <source>
        <dbReference type="Proteomes" id="UP000504609"/>
    </source>
</evidence>
<dbReference type="AlphaFoldDB" id="A0A6J1H4Y8"/>
<proteinExistence type="predicted"/>
<dbReference type="PANTHER" id="PTHR37728:SF1">
    <property type="entry name" value="OS06G0132300 PROTEIN"/>
    <property type="match status" value="1"/>
</dbReference>
<feature type="compositionally biased region" description="Polar residues" evidence="1">
    <location>
        <begin position="43"/>
        <end position="54"/>
    </location>
</feature>
<feature type="region of interest" description="Disordered" evidence="1">
    <location>
        <begin position="100"/>
        <end position="144"/>
    </location>
</feature>
<feature type="compositionally biased region" description="Low complexity" evidence="1">
    <location>
        <begin position="1"/>
        <end position="18"/>
    </location>
</feature>
<gene>
    <name evidence="3" type="primary">LOC111460438</name>
</gene>
<keyword evidence="2" id="KW-1185">Reference proteome</keyword>
<protein>
    <submittedName>
        <fullName evidence="3">Uncharacterized protein LOC111460438</fullName>
    </submittedName>
</protein>
<feature type="region of interest" description="Disordered" evidence="1">
    <location>
        <begin position="1"/>
        <end position="82"/>
    </location>
</feature>
<evidence type="ECO:0000313" key="3">
    <source>
        <dbReference type="RefSeq" id="XP_022959476.1"/>
    </source>
</evidence>
<dbReference type="Proteomes" id="UP000504609">
    <property type="component" value="Unplaced"/>
</dbReference>
<accession>A0A6J1H4Y8</accession>
<sequence>MWTAFSTSPSPSCCRLPLPTRPPPTPPVSAIYAKAQPPETDADNATPNNSTSIKSFGHKILSAANSTNPKSRSPIRKQESQLETAQISGLDVLRALQKAAAVKEKNRTRQGKEQKKDGPPPTEGSGSDNSEMNRRVRPLRIKNDWGLRLTELEKRLQEISETV</sequence>
<name>A0A6J1H4Y8_CUCMO</name>
<evidence type="ECO:0000256" key="1">
    <source>
        <dbReference type="SAM" id="MobiDB-lite"/>
    </source>
</evidence>
<feature type="compositionally biased region" description="Basic and acidic residues" evidence="1">
    <location>
        <begin position="101"/>
        <end position="118"/>
    </location>
</feature>